<dbReference type="NCBIfam" id="TIGR00231">
    <property type="entry name" value="small_GTP"/>
    <property type="match status" value="1"/>
</dbReference>
<keyword evidence="4" id="KW-0479">Metal-binding</keyword>
<evidence type="ECO:0000256" key="4">
    <source>
        <dbReference type="ARBA" id="ARBA00022723"/>
    </source>
</evidence>
<keyword evidence="8 10" id="KW-0717">Septation</keyword>
<comment type="cofactor">
    <cofactor evidence="1">
        <name>Mg(2+)</name>
        <dbReference type="ChEBI" id="CHEBI:18420"/>
    </cofactor>
</comment>
<reference evidence="12 13" key="2">
    <citation type="submission" date="2015-01" db="EMBL/GenBank/DDBJ databases">
        <title>Complete genome sequence of Pyrinomonas methylaliphatogenes type strain K22T.</title>
        <authorList>
            <person name="Lee K.C.Y."/>
            <person name="Power J.F."/>
            <person name="Dunfield P.F."/>
            <person name="Morgan X.C."/>
            <person name="Huttenhower C."/>
            <person name="Stott M.B."/>
        </authorList>
    </citation>
    <scope>NUCLEOTIDE SEQUENCE [LARGE SCALE GENOMIC DNA]</scope>
    <source>
        <strain evidence="12 13">K22</strain>
    </source>
</reference>
<feature type="domain" description="EngB-type G" evidence="11">
    <location>
        <begin position="22"/>
        <end position="191"/>
    </location>
</feature>
<dbReference type="EMBL" id="CBXV010000005">
    <property type="protein sequence ID" value="CDM65611.1"/>
    <property type="molecule type" value="Genomic_DNA"/>
</dbReference>
<proteinExistence type="inferred from homology"/>
<keyword evidence="3 10" id="KW-0132">Cell division</keyword>
<dbReference type="GO" id="GO:0005829">
    <property type="term" value="C:cytosol"/>
    <property type="evidence" value="ECO:0007669"/>
    <property type="project" value="TreeGrafter"/>
</dbReference>
<accession>A0A0B6WX36</accession>
<evidence type="ECO:0000256" key="1">
    <source>
        <dbReference type="ARBA" id="ARBA00001946"/>
    </source>
</evidence>
<dbReference type="Proteomes" id="UP000031518">
    <property type="component" value="Unassembled WGS sequence"/>
</dbReference>
<dbReference type="InterPro" id="IPR006073">
    <property type="entry name" value="GTP-bd"/>
</dbReference>
<dbReference type="RefSeq" id="WP_041975981.1">
    <property type="nucleotide sequence ID" value="NZ_CBXV010000005.1"/>
</dbReference>
<dbReference type="PANTHER" id="PTHR11649:SF13">
    <property type="entry name" value="ENGB-TYPE G DOMAIN-CONTAINING PROTEIN"/>
    <property type="match status" value="1"/>
</dbReference>
<evidence type="ECO:0000313" key="12">
    <source>
        <dbReference type="EMBL" id="CDM65611.1"/>
    </source>
</evidence>
<keyword evidence="13" id="KW-1185">Reference proteome</keyword>
<keyword evidence="9 10" id="KW-0131">Cell cycle</keyword>
<dbReference type="OrthoDB" id="9804921at2"/>
<dbReference type="GO" id="GO:0046872">
    <property type="term" value="F:metal ion binding"/>
    <property type="evidence" value="ECO:0007669"/>
    <property type="project" value="UniProtKB-KW"/>
</dbReference>
<evidence type="ECO:0000259" key="11">
    <source>
        <dbReference type="PROSITE" id="PS51706"/>
    </source>
</evidence>
<comment type="similarity">
    <text evidence="2 10">Belongs to the TRAFAC class TrmE-Era-EngA-EngB-Septin-like GTPase superfamily. EngB GTPase family.</text>
</comment>
<dbReference type="InterPro" id="IPR019987">
    <property type="entry name" value="GTP-bd_ribosome_bio_YsxC"/>
</dbReference>
<dbReference type="SUPFAM" id="SSF52540">
    <property type="entry name" value="P-loop containing nucleoside triphosphate hydrolases"/>
    <property type="match status" value="1"/>
</dbReference>
<evidence type="ECO:0000256" key="2">
    <source>
        <dbReference type="ARBA" id="ARBA00009638"/>
    </source>
</evidence>
<dbReference type="AlphaFoldDB" id="A0A0B6WX36"/>
<name>A0A0B6WX36_9BACT</name>
<reference evidence="12 13" key="1">
    <citation type="submission" date="2013-12" db="EMBL/GenBank/DDBJ databases">
        <authorList>
            <person name="Stott M."/>
        </authorList>
    </citation>
    <scope>NUCLEOTIDE SEQUENCE [LARGE SCALE GENOMIC DNA]</scope>
    <source>
        <strain evidence="12 13">K22</strain>
    </source>
</reference>
<dbReference type="Pfam" id="PF01926">
    <property type="entry name" value="MMR_HSR1"/>
    <property type="match status" value="1"/>
</dbReference>
<dbReference type="CDD" id="cd01876">
    <property type="entry name" value="YihA_EngB"/>
    <property type="match status" value="1"/>
</dbReference>
<dbReference type="PANTHER" id="PTHR11649">
    <property type="entry name" value="MSS1/TRME-RELATED GTP-BINDING PROTEIN"/>
    <property type="match status" value="1"/>
</dbReference>
<dbReference type="PROSITE" id="PS51706">
    <property type="entry name" value="G_ENGB"/>
    <property type="match status" value="1"/>
</dbReference>
<dbReference type="InterPro" id="IPR005225">
    <property type="entry name" value="Small_GTP-bd"/>
</dbReference>
<gene>
    <name evidence="10" type="primary">engB</name>
    <name evidence="12" type="ORF">PYK22_01616</name>
</gene>
<dbReference type="GO" id="GO:0005525">
    <property type="term" value="F:GTP binding"/>
    <property type="evidence" value="ECO:0007669"/>
    <property type="project" value="UniProtKB-UniRule"/>
</dbReference>
<evidence type="ECO:0000256" key="3">
    <source>
        <dbReference type="ARBA" id="ARBA00022618"/>
    </source>
</evidence>
<evidence type="ECO:0000313" key="13">
    <source>
        <dbReference type="Proteomes" id="UP000031518"/>
    </source>
</evidence>
<dbReference type="InterPro" id="IPR027417">
    <property type="entry name" value="P-loop_NTPase"/>
</dbReference>
<dbReference type="HAMAP" id="MF_00321">
    <property type="entry name" value="GTPase_EngB"/>
    <property type="match status" value="1"/>
</dbReference>
<keyword evidence="6" id="KW-0460">Magnesium</keyword>
<keyword evidence="5 10" id="KW-0547">Nucleotide-binding</keyword>
<sequence>MKITSAEFICSAASERDWPTPSLPEIAFLGRSNVGKSSLINSLLGRRLARTSATPGRTQTLNFFLINGRFRFVDLPGYGYARVPERVRRSWGEMATTYLAKRRELVLSIHIVDSRHDPTELDLQLHEWLEYHEKPQITVATKSDKLSQNELRRNIERIRRKLGAEEIIPYSALTKQGYNEVWRAIERALAK</sequence>
<dbReference type="InterPro" id="IPR030393">
    <property type="entry name" value="G_ENGB_dom"/>
</dbReference>
<dbReference type="Gene3D" id="3.40.50.300">
    <property type="entry name" value="P-loop containing nucleotide triphosphate hydrolases"/>
    <property type="match status" value="1"/>
</dbReference>
<evidence type="ECO:0000256" key="9">
    <source>
        <dbReference type="ARBA" id="ARBA00023306"/>
    </source>
</evidence>
<protein>
    <recommendedName>
        <fullName evidence="10">Probable GTP-binding protein EngB</fullName>
    </recommendedName>
</protein>
<evidence type="ECO:0000256" key="5">
    <source>
        <dbReference type="ARBA" id="ARBA00022741"/>
    </source>
</evidence>
<dbReference type="GO" id="GO:0000917">
    <property type="term" value="P:division septum assembly"/>
    <property type="evidence" value="ECO:0007669"/>
    <property type="project" value="UniProtKB-KW"/>
</dbReference>
<dbReference type="STRING" id="454194.PYK22_01616"/>
<evidence type="ECO:0000256" key="6">
    <source>
        <dbReference type="ARBA" id="ARBA00022842"/>
    </source>
</evidence>
<organism evidence="12 13">
    <name type="scientific">Pyrinomonas methylaliphatogenes</name>
    <dbReference type="NCBI Taxonomy" id="454194"/>
    <lineage>
        <taxon>Bacteria</taxon>
        <taxon>Pseudomonadati</taxon>
        <taxon>Acidobacteriota</taxon>
        <taxon>Blastocatellia</taxon>
        <taxon>Blastocatellales</taxon>
        <taxon>Pyrinomonadaceae</taxon>
        <taxon>Pyrinomonas</taxon>
    </lineage>
</organism>
<dbReference type="NCBIfam" id="TIGR03598">
    <property type="entry name" value="GTPase_YsxC"/>
    <property type="match status" value="1"/>
</dbReference>
<keyword evidence="7 10" id="KW-0342">GTP-binding</keyword>
<dbReference type="FunFam" id="3.40.50.300:FF:000098">
    <property type="entry name" value="Probable GTP-binding protein EngB"/>
    <property type="match status" value="1"/>
</dbReference>
<evidence type="ECO:0000256" key="7">
    <source>
        <dbReference type="ARBA" id="ARBA00023134"/>
    </source>
</evidence>
<evidence type="ECO:0000256" key="10">
    <source>
        <dbReference type="HAMAP-Rule" id="MF_00321"/>
    </source>
</evidence>
<evidence type="ECO:0000256" key="8">
    <source>
        <dbReference type="ARBA" id="ARBA00023210"/>
    </source>
</evidence>
<comment type="function">
    <text evidence="10">Necessary for normal cell division and for the maintenance of normal septation.</text>
</comment>